<dbReference type="PIRSF" id="PIRSF000770">
    <property type="entry name" value="RNA_pol_sigma-SigE/K"/>
    <property type="match status" value="1"/>
</dbReference>
<name>A0A9X1X1E5_9SPHI</name>
<dbReference type="InterPro" id="IPR013324">
    <property type="entry name" value="RNA_pol_sigma_r3/r4-like"/>
</dbReference>
<dbReference type="SUPFAM" id="SSF88659">
    <property type="entry name" value="Sigma3 and sigma4 domains of RNA polymerase sigma factors"/>
    <property type="match status" value="2"/>
</dbReference>
<dbReference type="InterPro" id="IPR007630">
    <property type="entry name" value="RNA_pol_sigma70_r4"/>
</dbReference>
<evidence type="ECO:0000256" key="2">
    <source>
        <dbReference type="ARBA" id="ARBA00023082"/>
    </source>
</evidence>
<dbReference type="Pfam" id="PF00140">
    <property type="entry name" value="Sigma70_r1_2"/>
    <property type="match status" value="1"/>
</dbReference>
<gene>
    <name evidence="9" type="ORF">MUY27_00805</name>
</gene>
<dbReference type="Pfam" id="PF04545">
    <property type="entry name" value="Sigma70_r4"/>
    <property type="match status" value="1"/>
</dbReference>
<dbReference type="EMBL" id="JALJEJ010000001">
    <property type="protein sequence ID" value="MCJ8208225.1"/>
    <property type="molecule type" value="Genomic_DNA"/>
</dbReference>
<evidence type="ECO:0000313" key="10">
    <source>
        <dbReference type="Proteomes" id="UP001139450"/>
    </source>
</evidence>
<dbReference type="Pfam" id="PF04539">
    <property type="entry name" value="Sigma70_r3"/>
    <property type="match status" value="1"/>
</dbReference>
<feature type="domain" description="RNA polymerase sigma-70 region 3" evidence="6">
    <location>
        <begin position="135"/>
        <end position="199"/>
    </location>
</feature>
<accession>A0A9X1X1E5</accession>
<feature type="domain" description="RNA polymerase sigma-70 region 1.2" evidence="5">
    <location>
        <begin position="18"/>
        <end position="49"/>
    </location>
</feature>
<dbReference type="SUPFAM" id="SSF88946">
    <property type="entry name" value="Sigma2 domain of RNA polymerase sigma factors"/>
    <property type="match status" value="1"/>
</dbReference>
<evidence type="ECO:0000259" key="6">
    <source>
        <dbReference type="Pfam" id="PF04539"/>
    </source>
</evidence>
<feature type="domain" description="RNA polymerase sigma-70 region 2" evidence="7">
    <location>
        <begin position="54"/>
        <end position="123"/>
    </location>
</feature>
<organism evidence="9 10">
    <name type="scientific">Mucilaginibacter straminoryzae</name>
    <dbReference type="NCBI Taxonomy" id="2932774"/>
    <lineage>
        <taxon>Bacteria</taxon>
        <taxon>Pseudomonadati</taxon>
        <taxon>Bacteroidota</taxon>
        <taxon>Sphingobacteriia</taxon>
        <taxon>Sphingobacteriales</taxon>
        <taxon>Sphingobacteriaceae</taxon>
        <taxon>Mucilaginibacter</taxon>
    </lineage>
</organism>
<dbReference type="GO" id="GO:0003677">
    <property type="term" value="F:DNA binding"/>
    <property type="evidence" value="ECO:0007669"/>
    <property type="project" value="UniProtKB-KW"/>
</dbReference>
<keyword evidence="10" id="KW-1185">Reference proteome</keyword>
<dbReference type="Gene3D" id="1.10.10.10">
    <property type="entry name" value="Winged helix-like DNA-binding domain superfamily/Winged helix DNA-binding domain"/>
    <property type="match status" value="2"/>
</dbReference>
<sequence length="286" mass="33097">MRNIQITERITTVESHVVERYFNEINKVRLISGDEEVMLARKIKAGDRAALEKLVKSNLRFVISVAKKYQNKGLTLSDLISEGNSGLLKAAERFDETKGFKFISFAVWWIRQAITFAIAEQTRMIRLPANQINTLTSINRCKTTFEQLTGREPELFEIAEELHLKEDKLRSLLRNSGRTDSYDMPYGTDQKQSLIDVLPCTDHLIERQIVECDRHTELHKLLDQLTPREKEVIELTFGLGERAAMQPDQVGEMLGITAERVRQLRSNALKRLRTLTSTRRSFFWEN</sequence>
<dbReference type="Pfam" id="PF04542">
    <property type="entry name" value="Sigma70_r2"/>
    <property type="match status" value="1"/>
</dbReference>
<dbReference type="AlphaFoldDB" id="A0A9X1X1E5"/>
<dbReference type="PRINTS" id="PR00046">
    <property type="entry name" value="SIGMA70FCT"/>
</dbReference>
<dbReference type="PANTHER" id="PTHR30603">
    <property type="entry name" value="RNA POLYMERASE SIGMA FACTOR RPO"/>
    <property type="match status" value="1"/>
</dbReference>
<dbReference type="CDD" id="cd06171">
    <property type="entry name" value="Sigma70_r4"/>
    <property type="match status" value="1"/>
</dbReference>
<dbReference type="InterPro" id="IPR036388">
    <property type="entry name" value="WH-like_DNA-bd_sf"/>
</dbReference>
<dbReference type="GO" id="GO:0016987">
    <property type="term" value="F:sigma factor activity"/>
    <property type="evidence" value="ECO:0007669"/>
    <property type="project" value="UniProtKB-KW"/>
</dbReference>
<evidence type="ECO:0000256" key="3">
    <source>
        <dbReference type="ARBA" id="ARBA00023125"/>
    </source>
</evidence>
<reference evidence="9" key="1">
    <citation type="submission" date="2022-04" db="EMBL/GenBank/DDBJ databases">
        <title>Mucilaginibacter sp. RS28 isolated from freshwater.</title>
        <authorList>
            <person name="Ko S.-R."/>
        </authorList>
    </citation>
    <scope>NUCLEOTIDE SEQUENCE</scope>
    <source>
        <strain evidence="9">RS28</strain>
    </source>
</reference>
<proteinExistence type="predicted"/>
<keyword evidence="3" id="KW-0238">DNA-binding</keyword>
<dbReference type="Proteomes" id="UP001139450">
    <property type="component" value="Unassembled WGS sequence"/>
</dbReference>
<dbReference type="PANTHER" id="PTHR30603:SF47">
    <property type="entry name" value="RNA POLYMERASE SIGMA FACTOR SIGD, CHLOROPLASTIC"/>
    <property type="match status" value="1"/>
</dbReference>
<comment type="caution">
    <text evidence="9">The sequence shown here is derived from an EMBL/GenBank/DDBJ whole genome shotgun (WGS) entry which is preliminary data.</text>
</comment>
<dbReference type="InterPro" id="IPR050239">
    <property type="entry name" value="Sigma-70_RNA_pol_init_factors"/>
</dbReference>
<keyword evidence="4" id="KW-0804">Transcription</keyword>
<dbReference type="InterPro" id="IPR009042">
    <property type="entry name" value="RNA_pol_sigma70_r1_2"/>
</dbReference>
<dbReference type="InterPro" id="IPR014284">
    <property type="entry name" value="RNA_pol_sigma-70_dom"/>
</dbReference>
<dbReference type="RefSeq" id="WP_245128059.1">
    <property type="nucleotide sequence ID" value="NZ_JALJEJ010000001.1"/>
</dbReference>
<evidence type="ECO:0000259" key="5">
    <source>
        <dbReference type="Pfam" id="PF00140"/>
    </source>
</evidence>
<keyword evidence="2" id="KW-0731">Sigma factor</keyword>
<dbReference type="InterPro" id="IPR013325">
    <property type="entry name" value="RNA_pol_sigma_r2"/>
</dbReference>
<evidence type="ECO:0000256" key="1">
    <source>
        <dbReference type="ARBA" id="ARBA00023015"/>
    </source>
</evidence>
<evidence type="ECO:0000259" key="8">
    <source>
        <dbReference type="Pfam" id="PF04545"/>
    </source>
</evidence>
<dbReference type="Gene3D" id="1.10.601.10">
    <property type="entry name" value="RNA Polymerase Primary Sigma Factor"/>
    <property type="match status" value="1"/>
</dbReference>
<feature type="domain" description="RNA polymerase sigma-70 region 4" evidence="8">
    <location>
        <begin position="221"/>
        <end position="273"/>
    </location>
</feature>
<dbReference type="InterPro" id="IPR000943">
    <property type="entry name" value="RNA_pol_sigma70"/>
</dbReference>
<keyword evidence="1" id="KW-0805">Transcription regulation</keyword>
<evidence type="ECO:0000313" key="9">
    <source>
        <dbReference type="EMBL" id="MCJ8208225.1"/>
    </source>
</evidence>
<dbReference type="InterPro" id="IPR007624">
    <property type="entry name" value="RNA_pol_sigma70_r3"/>
</dbReference>
<dbReference type="InterPro" id="IPR007627">
    <property type="entry name" value="RNA_pol_sigma70_r2"/>
</dbReference>
<protein>
    <submittedName>
        <fullName evidence="9">RNA polymerase sigma factor RpoD/SigA</fullName>
    </submittedName>
</protein>
<dbReference type="NCBIfam" id="TIGR02937">
    <property type="entry name" value="sigma70-ECF"/>
    <property type="match status" value="1"/>
</dbReference>
<dbReference type="GO" id="GO:0006352">
    <property type="term" value="P:DNA-templated transcription initiation"/>
    <property type="evidence" value="ECO:0007669"/>
    <property type="project" value="InterPro"/>
</dbReference>
<evidence type="ECO:0000256" key="4">
    <source>
        <dbReference type="ARBA" id="ARBA00023163"/>
    </source>
</evidence>
<evidence type="ECO:0000259" key="7">
    <source>
        <dbReference type="Pfam" id="PF04542"/>
    </source>
</evidence>